<evidence type="ECO:0000256" key="2">
    <source>
        <dbReference type="ARBA" id="ARBA00022598"/>
    </source>
</evidence>
<comment type="catalytic activity">
    <reaction evidence="6">
        <text>L-glutamyl-[protein] + L-glutamate + ATP = gamma-L-glutamyl-L-glutamyl-[protein] + ADP + phosphate + H(+)</text>
        <dbReference type="Rhea" id="RHEA:60144"/>
        <dbReference type="Rhea" id="RHEA-COMP:10208"/>
        <dbReference type="Rhea" id="RHEA-COMP:15517"/>
        <dbReference type="ChEBI" id="CHEBI:15378"/>
        <dbReference type="ChEBI" id="CHEBI:29973"/>
        <dbReference type="ChEBI" id="CHEBI:29985"/>
        <dbReference type="ChEBI" id="CHEBI:30616"/>
        <dbReference type="ChEBI" id="CHEBI:43474"/>
        <dbReference type="ChEBI" id="CHEBI:143622"/>
        <dbReference type="ChEBI" id="CHEBI:456216"/>
    </reaction>
    <physiologicalReaction direction="left-to-right" evidence="6">
        <dbReference type="Rhea" id="RHEA:60145"/>
    </physiologicalReaction>
</comment>
<evidence type="ECO:0000256" key="1">
    <source>
        <dbReference type="ARBA" id="ARBA00006820"/>
    </source>
</evidence>
<keyword evidence="3" id="KW-0547">Nucleotide-binding</keyword>
<organism evidence="7 8">
    <name type="scientific">Staurois parvus</name>
    <dbReference type="NCBI Taxonomy" id="386267"/>
    <lineage>
        <taxon>Eukaryota</taxon>
        <taxon>Metazoa</taxon>
        <taxon>Chordata</taxon>
        <taxon>Craniata</taxon>
        <taxon>Vertebrata</taxon>
        <taxon>Euteleostomi</taxon>
        <taxon>Amphibia</taxon>
        <taxon>Batrachia</taxon>
        <taxon>Anura</taxon>
        <taxon>Neobatrachia</taxon>
        <taxon>Ranoidea</taxon>
        <taxon>Ranidae</taxon>
        <taxon>Staurois</taxon>
    </lineage>
</organism>
<dbReference type="PANTHER" id="PTHR12241">
    <property type="entry name" value="TUBULIN POLYGLUTAMYLASE"/>
    <property type="match status" value="1"/>
</dbReference>
<evidence type="ECO:0000256" key="6">
    <source>
        <dbReference type="ARBA" id="ARBA00049274"/>
    </source>
</evidence>
<dbReference type="PROSITE" id="PS51221">
    <property type="entry name" value="TTL"/>
    <property type="match status" value="1"/>
</dbReference>
<dbReference type="Pfam" id="PF03133">
    <property type="entry name" value="TTL"/>
    <property type="match status" value="1"/>
</dbReference>
<reference evidence="7" key="1">
    <citation type="submission" date="2023-05" db="EMBL/GenBank/DDBJ databases">
        <authorList>
            <person name="Stuckert A."/>
        </authorList>
    </citation>
    <scope>NUCLEOTIDE SEQUENCE</scope>
</reference>
<comment type="caution">
    <text evidence="7">The sequence shown here is derived from an EMBL/GenBank/DDBJ whole genome shotgun (WGS) entry which is preliminary data.</text>
</comment>
<evidence type="ECO:0000256" key="3">
    <source>
        <dbReference type="ARBA" id="ARBA00022741"/>
    </source>
</evidence>
<dbReference type="Proteomes" id="UP001162483">
    <property type="component" value="Unassembled WGS sequence"/>
</dbReference>
<keyword evidence="8" id="KW-1185">Reference proteome</keyword>
<protein>
    <recommendedName>
        <fullName evidence="5">Tubulin--tyrosine ligase-like protein 5</fullName>
    </recommendedName>
</protein>
<evidence type="ECO:0000313" key="8">
    <source>
        <dbReference type="Proteomes" id="UP001162483"/>
    </source>
</evidence>
<evidence type="ECO:0000313" key="7">
    <source>
        <dbReference type="EMBL" id="CAI9567240.1"/>
    </source>
</evidence>
<dbReference type="Gene3D" id="3.30.470.20">
    <property type="entry name" value="ATP-grasp fold, B domain"/>
    <property type="match status" value="1"/>
</dbReference>
<dbReference type="SUPFAM" id="SSF56059">
    <property type="entry name" value="Glutathione synthetase ATP-binding domain-like"/>
    <property type="match status" value="1"/>
</dbReference>
<keyword evidence="4" id="KW-0067">ATP-binding</keyword>
<accession>A0ABN9D5P0</accession>
<evidence type="ECO:0000256" key="5">
    <source>
        <dbReference type="ARBA" id="ARBA00041448"/>
    </source>
</evidence>
<comment type="similarity">
    <text evidence="1">Belongs to the tubulin--tyrosine ligase family.</text>
</comment>
<dbReference type="PANTHER" id="PTHR12241:SF145">
    <property type="entry name" value="TUBULIN POLYGLUTAMYLASE TTLL5"/>
    <property type="match status" value="1"/>
</dbReference>
<sequence length="342" mass="38326">MCPSSCVRSLSLLSCVMEISQTVSLWSQCAFCVSVLMSVVVGELRTVKSSQVLEYGPLLSCYVLTPSFLSLFQPSQISLEDNILVSRYISIPLLIDGFKFDVRLYVLITSYDPLVIYLYEEGLTRFATVRYDRAAKNIKNQFMHLTNYSVNKKSGDYVSCDDPEVEDYGNKWSMSAMLRYLKQEGKDTAGLMSQVEDLIIKTVISGELPIAAACKSFLANRGNCFELYGFDVLIDSNMKPWLLEVNLSPSLACDAPLDMKVKASMISDMLTLVVLIVQVWSVRTPCRGQAVEESCCMTSEFIKHRDSGRYLPVTLTWACRLGAETRVEIAQAAPWGFLLKRS</sequence>
<evidence type="ECO:0000256" key="4">
    <source>
        <dbReference type="ARBA" id="ARBA00022840"/>
    </source>
</evidence>
<dbReference type="EMBL" id="CATNWA010014090">
    <property type="protein sequence ID" value="CAI9567240.1"/>
    <property type="molecule type" value="Genomic_DNA"/>
</dbReference>
<dbReference type="InterPro" id="IPR004344">
    <property type="entry name" value="TTL/TTLL_fam"/>
</dbReference>
<proteinExistence type="inferred from homology"/>
<feature type="non-terminal residue" evidence="7">
    <location>
        <position position="342"/>
    </location>
</feature>
<name>A0ABN9D5P0_9NEOB</name>
<keyword evidence="2" id="KW-0436">Ligase</keyword>
<gene>
    <name evidence="7" type="ORF">SPARVUS_LOCUS6504256</name>
</gene>